<keyword evidence="1" id="KW-0732">Signal</keyword>
<feature type="chain" id="PRO_5020212552" evidence="1">
    <location>
        <begin position="27"/>
        <end position="110"/>
    </location>
</feature>
<sequence length="110" mass="11980">MGQGGCVRRWLGWLLQRHALVGRAAACCQRSIVYEVGYAQTLAKVLISFTDYDDGDAFGAVPVLGGVVLVFLHTPSSGRRLIRFAKVMSHCLWKLCVCARGADEIPTAAR</sequence>
<keyword evidence="3" id="KW-1185">Reference proteome</keyword>
<gene>
    <name evidence="2" type="ORF">SEVIR_6G194050v2</name>
</gene>
<accession>A0A4V6D5K5</accession>
<protein>
    <submittedName>
        <fullName evidence="2">Uncharacterized protein</fullName>
    </submittedName>
</protein>
<dbReference type="Gramene" id="TKW10836">
    <property type="protein sequence ID" value="TKW10836"/>
    <property type="gene ID" value="SEVIR_6G194050v2"/>
</dbReference>
<dbReference type="EMBL" id="CM016557">
    <property type="protein sequence ID" value="TKW10836.1"/>
    <property type="molecule type" value="Genomic_DNA"/>
</dbReference>
<dbReference type="AlphaFoldDB" id="A0A4V6D5K5"/>
<reference evidence="2" key="1">
    <citation type="submission" date="2019-03" db="EMBL/GenBank/DDBJ databases">
        <title>WGS assembly of Setaria viridis.</title>
        <authorList>
            <person name="Huang P."/>
            <person name="Jenkins J."/>
            <person name="Grimwood J."/>
            <person name="Barry K."/>
            <person name="Healey A."/>
            <person name="Mamidi S."/>
            <person name="Sreedasyam A."/>
            <person name="Shu S."/>
            <person name="Feldman M."/>
            <person name="Wu J."/>
            <person name="Yu Y."/>
            <person name="Chen C."/>
            <person name="Johnson J."/>
            <person name="Rokhsar D."/>
            <person name="Baxter I."/>
            <person name="Schmutz J."/>
            <person name="Brutnell T."/>
            <person name="Kellogg E."/>
        </authorList>
    </citation>
    <scope>NUCLEOTIDE SEQUENCE [LARGE SCALE GENOMIC DNA]</scope>
</reference>
<evidence type="ECO:0000313" key="3">
    <source>
        <dbReference type="Proteomes" id="UP000298652"/>
    </source>
</evidence>
<name>A0A4V6D5K5_SETVI</name>
<proteinExistence type="predicted"/>
<organism evidence="2 3">
    <name type="scientific">Setaria viridis</name>
    <name type="common">Green bristlegrass</name>
    <name type="synonym">Setaria italica subsp. viridis</name>
    <dbReference type="NCBI Taxonomy" id="4556"/>
    <lineage>
        <taxon>Eukaryota</taxon>
        <taxon>Viridiplantae</taxon>
        <taxon>Streptophyta</taxon>
        <taxon>Embryophyta</taxon>
        <taxon>Tracheophyta</taxon>
        <taxon>Spermatophyta</taxon>
        <taxon>Magnoliopsida</taxon>
        <taxon>Liliopsida</taxon>
        <taxon>Poales</taxon>
        <taxon>Poaceae</taxon>
        <taxon>PACMAD clade</taxon>
        <taxon>Panicoideae</taxon>
        <taxon>Panicodae</taxon>
        <taxon>Paniceae</taxon>
        <taxon>Cenchrinae</taxon>
        <taxon>Setaria</taxon>
    </lineage>
</organism>
<feature type="signal peptide" evidence="1">
    <location>
        <begin position="1"/>
        <end position="26"/>
    </location>
</feature>
<dbReference type="Proteomes" id="UP000298652">
    <property type="component" value="Chromosome 6"/>
</dbReference>
<evidence type="ECO:0000256" key="1">
    <source>
        <dbReference type="SAM" id="SignalP"/>
    </source>
</evidence>
<evidence type="ECO:0000313" key="2">
    <source>
        <dbReference type="EMBL" id="TKW10836.1"/>
    </source>
</evidence>